<feature type="transmembrane region" description="Helical" evidence="1">
    <location>
        <begin position="411"/>
        <end position="439"/>
    </location>
</feature>
<reference evidence="5 6" key="1">
    <citation type="submission" date="2017-07" db="EMBL/GenBank/DDBJ databases">
        <title>Draft genome sequence of aerobic hyperthermophilic archaea, Pyrobaculum aerophilum YKB31 and YKB32.</title>
        <authorList>
            <person name="Mochizuki T."/>
            <person name="Berliner A.J."/>
            <person name="Yoshida-Takashima Y."/>
            <person name="Takaki Y."/>
            <person name="Nunoura T."/>
            <person name="Takai K."/>
        </authorList>
    </citation>
    <scope>NUCLEOTIDE SEQUENCE [LARGE SCALE GENOMIC DNA]</scope>
    <source>
        <strain evidence="4 6">YKB31</strain>
        <strain evidence="3 5">YKB32</strain>
    </source>
</reference>
<dbReference type="OrthoDB" id="234602at2157"/>
<feature type="transmembrane region" description="Helical" evidence="1">
    <location>
        <begin position="553"/>
        <end position="577"/>
    </location>
</feature>
<feature type="domain" description="Nitric oxide reductase subunit B cytochrome c-like" evidence="2">
    <location>
        <begin position="35"/>
        <end position="186"/>
    </location>
</feature>
<gene>
    <name evidence="4" type="ORF">CGL51_01770</name>
    <name evidence="3" type="ORF">CGL52_12880</name>
</gene>
<dbReference type="InterPro" id="IPR000883">
    <property type="entry name" value="Cyt_C_Oxase_1"/>
</dbReference>
<evidence type="ECO:0000313" key="5">
    <source>
        <dbReference type="Proteomes" id="UP000256877"/>
    </source>
</evidence>
<dbReference type="InterPro" id="IPR054309">
    <property type="entry name" value="NorB_cytochrome_c-like"/>
</dbReference>
<evidence type="ECO:0000256" key="1">
    <source>
        <dbReference type="SAM" id="Phobius"/>
    </source>
</evidence>
<feature type="transmembrane region" description="Helical" evidence="1">
    <location>
        <begin position="335"/>
        <end position="357"/>
    </location>
</feature>
<dbReference type="Pfam" id="PF00115">
    <property type="entry name" value="COX1"/>
    <property type="match status" value="1"/>
</dbReference>
<evidence type="ECO:0000313" key="3">
    <source>
        <dbReference type="EMBL" id="RFA95445.1"/>
    </source>
</evidence>
<dbReference type="Pfam" id="PF22085">
    <property type="entry name" value="NorB_cytochrome_c-like"/>
    <property type="match status" value="1"/>
</dbReference>
<keyword evidence="1" id="KW-0812">Transmembrane</keyword>
<dbReference type="GO" id="GO:0016020">
    <property type="term" value="C:membrane"/>
    <property type="evidence" value="ECO:0007669"/>
    <property type="project" value="InterPro"/>
</dbReference>
<dbReference type="GO" id="GO:0009060">
    <property type="term" value="P:aerobic respiration"/>
    <property type="evidence" value="ECO:0007669"/>
    <property type="project" value="InterPro"/>
</dbReference>
<comment type="caution">
    <text evidence="4">The sequence shown here is derived from an EMBL/GenBank/DDBJ whole genome shotgun (WGS) entry which is preliminary data.</text>
</comment>
<dbReference type="GO" id="GO:0020037">
    <property type="term" value="F:heme binding"/>
    <property type="evidence" value="ECO:0007669"/>
    <property type="project" value="InterPro"/>
</dbReference>
<dbReference type="PANTHER" id="PTHR10422">
    <property type="entry name" value="CYTOCHROME C OXIDASE SUBUNIT 1"/>
    <property type="match status" value="1"/>
</dbReference>
<accession>A0A371R2T6</accession>
<dbReference type="EMBL" id="NMUE01000003">
    <property type="protein sequence ID" value="RFA98089.1"/>
    <property type="molecule type" value="Genomic_DNA"/>
</dbReference>
<feature type="transmembrane region" description="Helical" evidence="1">
    <location>
        <begin position="209"/>
        <end position="231"/>
    </location>
</feature>
<keyword evidence="1" id="KW-1133">Transmembrane helix</keyword>
<feature type="transmembrane region" description="Helical" evidence="1">
    <location>
        <begin position="172"/>
        <end position="189"/>
    </location>
</feature>
<evidence type="ECO:0000313" key="4">
    <source>
        <dbReference type="EMBL" id="RFA98089.1"/>
    </source>
</evidence>
<organism evidence="4 6">
    <name type="scientific">Pyrobaculum aerophilum</name>
    <dbReference type="NCBI Taxonomy" id="13773"/>
    <lineage>
        <taxon>Archaea</taxon>
        <taxon>Thermoproteota</taxon>
        <taxon>Thermoprotei</taxon>
        <taxon>Thermoproteales</taxon>
        <taxon>Thermoproteaceae</taxon>
        <taxon>Pyrobaculum</taxon>
    </lineage>
</organism>
<sequence length="721" mass="79107">MKNGWTYLVLAATVLVYVVYIAMAVWTFYNLPPIPERVVTKSGELLFTAQDIIEGKALAQKYGLLDYGSFLGFGGYFGIDYTAYTMKFFVDKIGQLKGTALASEIKHLMTPQFSAKTSSLFAPAAGVAVVSDEFGAAYKQAVDFYKQLFGPKAEEIGLKPNLITDPEHVRKIVSFFTWGVMIAMANYTNGFPYMPGVLAPNIHVTVATWATFFILLLVIMPLAGWIIIKFIDYWKEPRITVDLPPPSKEQRLALLGFVLAVLGLSIQGLLGGYLMHKYTEPSTLYGISGINNVLPFNVARALHYNLAILWIAVSWVSFALFVLPYLGVKLSKGKVLAILGAGAFTALGILLGVWSSYLQLLPDPLWFIIGSQGRPVISQGTLWLLLVAALLSYLSVTVWRASKTSPEPIQPLVKILSIALAGTAFGAFMGALPVVTPWWHFTIDEYFRWIIIHSFVEGFWPAIVIPILLILLVIAGMVPPKMAVAAAGLDATLEIVTGMIGTAHHYYWGGQPTLWMYVGAVMSTLEVLPIGFLIAYAVVLWKRGEYKTELQKTLLAFVLVAAFGGAIGVVAFGAGLINMPVVNYYTHGSQATMVHAHLAMPMAYGVPTMLMWTVAFALAGAFGAVQLRRLRIAVVIMAVGFYLQVTLSLMLLMTNQFIATTQVGYWASKAIFAPDGTPAFWSRQDIQMYVWLRMIGDVVAAVGIGTFLIYMLRGLPKVFKT</sequence>
<dbReference type="InterPro" id="IPR036927">
    <property type="entry name" value="Cyt_c_oxase-like_su1_sf"/>
</dbReference>
<dbReference type="GO" id="GO:0004129">
    <property type="term" value="F:cytochrome-c oxidase activity"/>
    <property type="evidence" value="ECO:0007669"/>
    <property type="project" value="InterPro"/>
</dbReference>
<dbReference type="SUPFAM" id="SSF81442">
    <property type="entry name" value="Cytochrome c oxidase subunit I-like"/>
    <property type="match status" value="1"/>
</dbReference>
<dbReference type="Proteomes" id="UP000256877">
    <property type="component" value="Unassembled WGS sequence"/>
</dbReference>
<feature type="transmembrane region" description="Helical" evidence="1">
    <location>
        <begin position="491"/>
        <end position="508"/>
    </location>
</feature>
<dbReference type="Proteomes" id="UP000257123">
    <property type="component" value="Unassembled WGS sequence"/>
</dbReference>
<feature type="transmembrane region" description="Helical" evidence="1">
    <location>
        <begin position="514"/>
        <end position="541"/>
    </location>
</feature>
<feature type="transmembrane region" description="Helical" evidence="1">
    <location>
        <begin position="252"/>
        <end position="275"/>
    </location>
</feature>
<feature type="transmembrane region" description="Helical" evidence="1">
    <location>
        <begin position="6"/>
        <end position="29"/>
    </location>
</feature>
<protein>
    <submittedName>
        <fullName evidence="4">Nitric-oxide reductase large subunit</fullName>
    </submittedName>
</protein>
<evidence type="ECO:0000313" key="6">
    <source>
        <dbReference type="Proteomes" id="UP000257123"/>
    </source>
</evidence>
<evidence type="ECO:0000259" key="2">
    <source>
        <dbReference type="Pfam" id="PF22085"/>
    </source>
</evidence>
<feature type="transmembrane region" description="Helical" evidence="1">
    <location>
        <begin position="602"/>
        <end position="625"/>
    </location>
</feature>
<dbReference type="EMBL" id="NMUF01000057">
    <property type="protein sequence ID" value="RFA95445.1"/>
    <property type="molecule type" value="Genomic_DNA"/>
</dbReference>
<feature type="transmembrane region" description="Helical" evidence="1">
    <location>
        <begin position="377"/>
        <end position="399"/>
    </location>
</feature>
<dbReference type="RefSeq" id="WP_116420464.1">
    <property type="nucleotide sequence ID" value="NZ_NMUE01000003.1"/>
</dbReference>
<dbReference type="Gene3D" id="1.20.210.10">
    <property type="entry name" value="Cytochrome c oxidase-like, subunit I domain"/>
    <property type="match status" value="1"/>
</dbReference>
<feature type="transmembrane region" description="Helical" evidence="1">
    <location>
        <begin position="632"/>
        <end position="653"/>
    </location>
</feature>
<feature type="transmembrane region" description="Helical" evidence="1">
    <location>
        <begin position="302"/>
        <end position="323"/>
    </location>
</feature>
<keyword evidence="1" id="KW-0472">Membrane</keyword>
<feature type="transmembrane region" description="Helical" evidence="1">
    <location>
        <begin position="459"/>
        <end position="479"/>
    </location>
</feature>
<proteinExistence type="predicted"/>
<feature type="transmembrane region" description="Helical" evidence="1">
    <location>
        <begin position="690"/>
        <end position="712"/>
    </location>
</feature>
<dbReference type="PANTHER" id="PTHR10422:SF38">
    <property type="entry name" value="CYTOCHROME B SUBUNIT OF NITRIC OXIDE REDUCTASE"/>
    <property type="match status" value="1"/>
</dbReference>
<name>A0A371R2T6_9CREN</name>
<dbReference type="AlphaFoldDB" id="A0A371R2T6"/>